<dbReference type="InterPro" id="IPR036378">
    <property type="entry name" value="FAS1_dom_sf"/>
</dbReference>
<dbReference type="AlphaFoldDB" id="A0A2H2ZH96"/>
<sequence>MAKLAAIGTLSLAAIQAAHALVVPETAVPNQAPLGATDEVTALIKGDAMGPHHLDDDIASAESFFNAVSSIRGHIHDDFSQAVADLIGLGYTGDLGTGGSADDDDDGHHHKDHHHHPKHPHDGDSSYTIYELISKSKYTTKFAKLVDEHPHVVDVLNSTKANYTLFVPIDKAFEDIPEDHKKPSKEFIESALLYHVGLGEYPARRILHSYTLPTALDEDLLGGEPQRLRASVGLGGVKLNFYSKVVAADIAAKNGIIHAVNHILVPPPYVGRIITLFPDRFSTLLLAYEKTDFVKFIHGVNLKGSTVFVPTNEAFHWLGPRANTFLFNTDKGREYLKAILKYNIAPNATLYTDAFYDETDSKQKQNSPVHESRIEHYDLPTLLGEAHISVDISRIFGFASIKVNGFTRVVVPNGVAKNGVIQVVNRVPLPPHKGHGGHQSENDGGIEIEDLISRLEDWV</sequence>
<accession>A0A2H2ZH96</accession>
<proteinExistence type="predicted"/>
<evidence type="ECO:0000313" key="4">
    <source>
        <dbReference type="EMBL" id="OTA02630.1"/>
    </source>
</evidence>
<dbReference type="PANTHER" id="PTHR10900">
    <property type="entry name" value="PERIOSTIN-RELATED"/>
    <property type="match status" value="1"/>
</dbReference>
<evidence type="ECO:0000313" key="5">
    <source>
        <dbReference type="Proteomes" id="UP000219286"/>
    </source>
</evidence>
<dbReference type="InterPro" id="IPR000782">
    <property type="entry name" value="FAS1_domain"/>
</dbReference>
<feature type="compositionally biased region" description="Basic residues" evidence="1">
    <location>
        <begin position="110"/>
        <end position="119"/>
    </location>
</feature>
<protein>
    <recommendedName>
        <fullName evidence="3">FAS1 domain-containing protein</fullName>
    </recommendedName>
</protein>
<keyword evidence="5" id="KW-1185">Reference proteome</keyword>
<dbReference type="SMART" id="SM00554">
    <property type="entry name" value="FAS1"/>
    <property type="match status" value="2"/>
</dbReference>
<dbReference type="Pfam" id="PF02469">
    <property type="entry name" value="Fasciclin"/>
    <property type="match status" value="2"/>
</dbReference>
<evidence type="ECO:0000259" key="3">
    <source>
        <dbReference type="PROSITE" id="PS50213"/>
    </source>
</evidence>
<dbReference type="EMBL" id="LFMI01000342">
    <property type="protein sequence ID" value="OTA02630.1"/>
    <property type="molecule type" value="Genomic_DNA"/>
</dbReference>
<evidence type="ECO:0000256" key="2">
    <source>
        <dbReference type="SAM" id="SignalP"/>
    </source>
</evidence>
<feature type="region of interest" description="Disordered" evidence="1">
    <location>
        <begin position="98"/>
        <end position="126"/>
    </location>
</feature>
<comment type="caution">
    <text evidence="4">The sequence shown here is derived from an EMBL/GenBank/DDBJ whole genome shotgun (WGS) entry which is preliminary data.</text>
</comment>
<dbReference type="Gene3D" id="2.30.180.10">
    <property type="entry name" value="FAS1 domain"/>
    <property type="match status" value="2"/>
</dbReference>
<gene>
    <name evidence="4" type="ORF">A9Z42_0030260</name>
</gene>
<dbReference type="InterPro" id="IPR050904">
    <property type="entry name" value="Adhesion/Biosynth-related"/>
</dbReference>
<feature type="domain" description="FAS1" evidence="3">
    <location>
        <begin position="268"/>
        <end position="428"/>
    </location>
</feature>
<name>A0A2H2ZH96_TRIPA</name>
<reference evidence="4 5" key="1">
    <citation type="journal article" date="2015" name="Genome Announc.">
        <title>Genome sequence and annotation of Trichoderma parareesei, the ancestor of the cellulase producer Trichoderma reesei.</title>
        <authorList>
            <person name="Yang D."/>
            <person name="Pomraning K."/>
            <person name="Kopchinskiy A."/>
            <person name="Karimi Aghcheh R."/>
            <person name="Atanasova L."/>
            <person name="Chenthamara K."/>
            <person name="Baker S.E."/>
            <person name="Zhang R."/>
            <person name="Shen Q."/>
            <person name="Freitag M."/>
            <person name="Kubicek C.P."/>
            <person name="Druzhinina I.S."/>
        </authorList>
    </citation>
    <scope>NUCLEOTIDE SEQUENCE [LARGE SCALE GENOMIC DNA]</scope>
    <source>
        <strain evidence="4 5">CBS 125925</strain>
    </source>
</reference>
<feature type="chain" id="PRO_5013937586" description="FAS1 domain-containing protein" evidence="2">
    <location>
        <begin position="21"/>
        <end position="459"/>
    </location>
</feature>
<dbReference type="OrthoDB" id="7700931at2759"/>
<feature type="domain" description="FAS1" evidence="3">
    <location>
        <begin position="126"/>
        <end position="264"/>
    </location>
</feature>
<dbReference type="Proteomes" id="UP000219286">
    <property type="component" value="Unassembled WGS sequence"/>
</dbReference>
<feature type="signal peptide" evidence="2">
    <location>
        <begin position="1"/>
        <end position="20"/>
    </location>
</feature>
<dbReference type="PROSITE" id="PS50213">
    <property type="entry name" value="FAS1"/>
    <property type="match status" value="2"/>
</dbReference>
<dbReference type="PANTHER" id="PTHR10900:SF125">
    <property type="entry name" value="FAS1 DOMAIN-CONTAINING PROTEIN YLR001C"/>
    <property type="match status" value="1"/>
</dbReference>
<organism evidence="4 5">
    <name type="scientific">Trichoderma parareesei</name>
    <name type="common">Filamentous fungus</name>
    <dbReference type="NCBI Taxonomy" id="858221"/>
    <lineage>
        <taxon>Eukaryota</taxon>
        <taxon>Fungi</taxon>
        <taxon>Dikarya</taxon>
        <taxon>Ascomycota</taxon>
        <taxon>Pezizomycotina</taxon>
        <taxon>Sordariomycetes</taxon>
        <taxon>Hypocreomycetidae</taxon>
        <taxon>Hypocreales</taxon>
        <taxon>Hypocreaceae</taxon>
        <taxon>Trichoderma</taxon>
    </lineage>
</organism>
<keyword evidence="2" id="KW-0732">Signal</keyword>
<dbReference type="SUPFAM" id="SSF82153">
    <property type="entry name" value="FAS1 domain"/>
    <property type="match status" value="2"/>
</dbReference>
<evidence type="ECO:0000256" key="1">
    <source>
        <dbReference type="SAM" id="MobiDB-lite"/>
    </source>
</evidence>